<evidence type="ECO:0000313" key="3">
    <source>
        <dbReference type="Proteomes" id="UP000556026"/>
    </source>
</evidence>
<dbReference type="RefSeq" id="WP_183355515.1">
    <property type="nucleotide sequence ID" value="NZ_BLXX01000010.1"/>
</dbReference>
<keyword evidence="1" id="KW-0732">Signal</keyword>
<feature type="chain" id="PRO_5027994853" description="Lipoprotein" evidence="1">
    <location>
        <begin position="21"/>
        <end position="104"/>
    </location>
</feature>
<dbReference type="EMBL" id="BLXX01000010">
    <property type="protein sequence ID" value="GFO60700.1"/>
    <property type="molecule type" value="Genomic_DNA"/>
</dbReference>
<reference evidence="3" key="1">
    <citation type="submission" date="2020-06" db="EMBL/GenBank/DDBJ databases">
        <title>Draft genomic sequence of Geomonas sp. Red330.</title>
        <authorList>
            <person name="Itoh H."/>
            <person name="Zhenxing X."/>
            <person name="Ushijima N."/>
            <person name="Masuda Y."/>
            <person name="Shiratori Y."/>
            <person name="Senoo K."/>
        </authorList>
    </citation>
    <scope>NUCLEOTIDE SEQUENCE [LARGE SCALE GENOMIC DNA]</scope>
    <source>
        <strain evidence="3">Red330</strain>
    </source>
</reference>
<dbReference type="PROSITE" id="PS51257">
    <property type="entry name" value="PROKAR_LIPOPROTEIN"/>
    <property type="match status" value="1"/>
</dbReference>
<evidence type="ECO:0000313" key="2">
    <source>
        <dbReference type="EMBL" id="GFO60700.1"/>
    </source>
</evidence>
<proteinExistence type="predicted"/>
<dbReference type="Proteomes" id="UP000556026">
    <property type="component" value="Unassembled WGS sequence"/>
</dbReference>
<keyword evidence="3" id="KW-1185">Reference proteome</keyword>
<sequence>MRLLKLVCAMVLCLGIVACSKPESKLIGKWVGKTGNFEFTADKNGMMTLPQVPAAKLSFPYKWSMQGDDVVAMVFAQPINKTIFGKLESKTSLIIEDDKFTKQP</sequence>
<organism evidence="2 3">
    <name type="scientific">Geomonas silvestris</name>
    <dbReference type="NCBI Taxonomy" id="2740184"/>
    <lineage>
        <taxon>Bacteria</taxon>
        <taxon>Pseudomonadati</taxon>
        <taxon>Thermodesulfobacteriota</taxon>
        <taxon>Desulfuromonadia</taxon>
        <taxon>Geobacterales</taxon>
        <taxon>Geobacteraceae</taxon>
        <taxon>Geomonas</taxon>
    </lineage>
</organism>
<dbReference type="AlphaFoldDB" id="A0A6V8ML05"/>
<evidence type="ECO:0000256" key="1">
    <source>
        <dbReference type="SAM" id="SignalP"/>
    </source>
</evidence>
<name>A0A6V8ML05_9BACT</name>
<accession>A0A6V8ML05</accession>
<gene>
    <name evidence="2" type="ORF">GMST_30250</name>
</gene>
<evidence type="ECO:0008006" key="4">
    <source>
        <dbReference type="Google" id="ProtNLM"/>
    </source>
</evidence>
<protein>
    <recommendedName>
        <fullName evidence="4">Lipoprotein</fullName>
    </recommendedName>
</protein>
<comment type="caution">
    <text evidence="2">The sequence shown here is derived from an EMBL/GenBank/DDBJ whole genome shotgun (WGS) entry which is preliminary data.</text>
</comment>
<feature type="signal peptide" evidence="1">
    <location>
        <begin position="1"/>
        <end position="20"/>
    </location>
</feature>